<dbReference type="eggNOG" id="COG3291">
    <property type="taxonomic scope" value="Bacteria"/>
</dbReference>
<protein>
    <submittedName>
        <fullName evidence="3">Heparinase II protein</fullName>
    </submittedName>
</protein>
<accession>A0A017T3B4</accession>
<evidence type="ECO:0000256" key="1">
    <source>
        <dbReference type="SAM" id="MobiDB-lite"/>
    </source>
</evidence>
<feature type="region of interest" description="Disordered" evidence="1">
    <location>
        <begin position="26"/>
        <end position="65"/>
    </location>
</feature>
<evidence type="ECO:0000256" key="2">
    <source>
        <dbReference type="SAM" id="SignalP"/>
    </source>
</evidence>
<dbReference type="RefSeq" id="WP_231511739.1">
    <property type="nucleotide sequence ID" value="NZ_ASRX01000052.1"/>
</dbReference>
<dbReference type="EMBL" id="ASRX01000052">
    <property type="protein sequence ID" value="EYF03026.1"/>
    <property type="molecule type" value="Genomic_DNA"/>
</dbReference>
<dbReference type="Gene3D" id="2.70.98.70">
    <property type="match status" value="1"/>
</dbReference>
<proteinExistence type="predicted"/>
<dbReference type="PROSITE" id="PS51257">
    <property type="entry name" value="PROKAR_LIPOPROTEIN"/>
    <property type="match status" value="1"/>
</dbReference>
<sequence length="833" mass="90268">MTVRPSISAVFAALACLATACEPRVTPGPPGSANAPVGPAPGAGAGASGATGGATPSGPAVPAPVFEAPPAPPTTPVAGHPRLWVRAEELPRLRARAVESNPFYRDLMSVVAAAKLGMDTGKIPSAGDCTFDRVFCESYAELFAFMALVSPGEAERKQYAERAKKILLTIVDRVLAGAEGDPLARRGFSTTDRSRWAGESFGLTADWIYPYLTAEEKGRVRRVFLKWADDQLNSSTTSYDHPTPIGKLNDPELLKGKPNEGLKKPRYAANNFYTAHMRNLTLLSLAFDPADDPPDHKGQYPRLRDYFGNVAGAWLYATDHLLRNDGRGGSPPEGFQYGPATLAYIGQTLLAIQTAGEADPARWGQQVHLDGNPFWSEVIPAYLHSLSPGPVHGNAGPTYQAAWTGDGERYELWDHIDPFAALGLHAQNSGNAKRLNALRWLTLNTGPGGEAGASKRAQSRFGEVYKRHTINYFLLMDPAVTPTDPRPEVALEHFGAGRGQIYARTGWNPEAAWMTFQVGWAQIDHQHGDGLAFTFWRGGEWLTKERVGYGAFFVGSDQHNTLTIENDRNRRHDEPFRGGLWRRGSQWGLVHTEDPRLLAKSFGKDVVYALGDATALYNSGYEQVADVQHASRSLVWLKPDHLVMYDRARTGKEGRFKRYFLHTPTLPVVAGNQATVTTTKGQKLYVSTLLPEQASISAFEYQVDPKNWETKPAQQEPMKFTLQVEPKSMPVDARFLHVLQGASGGAAADATAVVKSSGGTAFAGAVVKETVVMFPVELGEVKEVRYTVPASVKRHVVTGLQAGGKYEVVKQGGAVTVKAGGAVVADEGGVLVF</sequence>
<dbReference type="InterPro" id="IPR008929">
    <property type="entry name" value="Chondroitin_lyas"/>
</dbReference>
<dbReference type="STRING" id="1192034.CAP_6289"/>
<feature type="region of interest" description="Disordered" evidence="1">
    <location>
        <begin position="236"/>
        <end position="260"/>
    </location>
</feature>
<dbReference type="Gene3D" id="1.50.10.100">
    <property type="entry name" value="Chondroitin AC/alginate lyase"/>
    <property type="match status" value="1"/>
</dbReference>
<feature type="compositionally biased region" description="Gly residues" evidence="1">
    <location>
        <begin position="41"/>
        <end position="52"/>
    </location>
</feature>
<keyword evidence="2" id="KW-0732">Signal</keyword>
<comment type="caution">
    <text evidence="3">The sequence shown here is derived from an EMBL/GenBank/DDBJ whole genome shotgun (WGS) entry which is preliminary data.</text>
</comment>
<dbReference type="Proteomes" id="UP000019678">
    <property type="component" value="Unassembled WGS sequence"/>
</dbReference>
<name>A0A017T3B4_9BACT</name>
<dbReference type="AlphaFoldDB" id="A0A017T3B4"/>
<organism evidence="3 4">
    <name type="scientific">Chondromyces apiculatus DSM 436</name>
    <dbReference type="NCBI Taxonomy" id="1192034"/>
    <lineage>
        <taxon>Bacteria</taxon>
        <taxon>Pseudomonadati</taxon>
        <taxon>Myxococcota</taxon>
        <taxon>Polyangia</taxon>
        <taxon>Polyangiales</taxon>
        <taxon>Polyangiaceae</taxon>
        <taxon>Chondromyces</taxon>
    </lineage>
</organism>
<evidence type="ECO:0000313" key="3">
    <source>
        <dbReference type="EMBL" id="EYF03026.1"/>
    </source>
</evidence>
<feature type="signal peptide" evidence="2">
    <location>
        <begin position="1"/>
        <end position="20"/>
    </location>
</feature>
<keyword evidence="4" id="KW-1185">Reference proteome</keyword>
<feature type="chain" id="PRO_5001499909" evidence="2">
    <location>
        <begin position="21"/>
        <end position="833"/>
    </location>
</feature>
<feature type="compositionally biased region" description="Low complexity" evidence="1">
    <location>
        <begin position="31"/>
        <end position="40"/>
    </location>
</feature>
<reference evidence="3 4" key="1">
    <citation type="submission" date="2013-05" db="EMBL/GenBank/DDBJ databases">
        <title>Genome assembly of Chondromyces apiculatus DSM 436.</title>
        <authorList>
            <person name="Sharma G."/>
            <person name="Khatri I."/>
            <person name="Kaur C."/>
            <person name="Mayilraj S."/>
            <person name="Subramanian S."/>
        </authorList>
    </citation>
    <scope>NUCLEOTIDE SEQUENCE [LARGE SCALE GENOMIC DNA]</scope>
    <source>
        <strain evidence="3 4">DSM 436</strain>
    </source>
</reference>
<gene>
    <name evidence="3" type="ORF">CAP_6289</name>
</gene>
<evidence type="ECO:0000313" key="4">
    <source>
        <dbReference type="Proteomes" id="UP000019678"/>
    </source>
</evidence>
<feature type="compositionally biased region" description="Basic and acidic residues" evidence="1">
    <location>
        <begin position="249"/>
        <end position="260"/>
    </location>
</feature>